<reference evidence="1 2" key="1">
    <citation type="journal article" date="2015" name="Microbiome">
        <title>Genomic resolution of linkages in carbon, nitrogen, and sulfur cycling among widespread estuary sediment bacteria.</title>
        <authorList>
            <person name="Baker B.J."/>
            <person name="Lazar C.S."/>
            <person name="Teske A.P."/>
            <person name="Dick G.J."/>
        </authorList>
    </citation>
    <scope>NUCLEOTIDE SEQUENCE [LARGE SCALE GENOMIC DNA]</scope>
    <source>
        <strain evidence="1">DG_54_3</strain>
    </source>
</reference>
<dbReference type="AlphaFoldDB" id="A0A0S7XME1"/>
<evidence type="ECO:0000313" key="2">
    <source>
        <dbReference type="Proteomes" id="UP000051861"/>
    </source>
</evidence>
<dbReference type="Proteomes" id="UP000051861">
    <property type="component" value="Unassembled WGS sequence"/>
</dbReference>
<proteinExistence type="predicted"/>
<accession>A0A0S7XME1</accession>
<comment type="caution">
    <text evidence="1">The sequence shown here is derived from an EMBL/GenBank/DDBJ whole genome shotgun (WGS) entry which is preliminary data.</text>
</comment>
<organism evidence="1 2">
    <name type="scientific">candidate division WOR-1 bacterium DG_54_3</name>
    <dbReference type="NCBI Taxonomy" id="1703775"/>
    <lineage>
        <taxon>Bacteria</taxon>
        <taxon>Bacillati</taxon>
        <taxon>Saganbacteria</taxon>
    </lineage>
</organism>
<sequence length="135" mass="15017">MLHGEDQHELTFQADTGQEFECLINNTGIKNYRALLDSIWDAATGKLHAYPQDGSAVWAITKRECIQNLEGYASLISKLLRPLSALPNYSECARVIRAIIRSGRGCWAKGSHIEWSYLFELDKCIVGVGSCLSTP</sequence>
<name>A0A0S7XME1_UNCSA</name>
<dbReference type="EMBL" id="LIZX01000231">
    <property type="protein sequence ID" value="KPJ63558.1"/>
    <property type="molecule type" value="Genomic_DNA"/>
</dbReference>
<evidence type="ECO:0000313" key="1">
    <source>
        <dbReference type="EMBL" id="KPJ63558.1"/>
    </source>
</evidence>
<gene>
    <name evidence="1" type="ORF">AMJ44_14290</name>
</gene>
<protein>
    <submittedName>
        <fullName evidence="1">Uncharacterized protein</fullName>
    </submittedName>
</protein>